<dbReference type="GO" id="GO:0034087">
    <property type="term" value="P:establishment of mitotic sister chromatid cohesion"/>
    <property type="evidence" value="ECO:0007669"/>
    <property type="project" value="TreeGrafter"/>
</dbReference>
<evidence type="ECO:0000313" key="3">
    <source>
        <dbReference type="Proteomes" id="UP001165063"/>
    </source>
</evidence>
<name>A0A9W6WM59_AMBMO</name>
<dbReference type="EMBL" id="BSXU01018968">
    <property type="protein sequence ID" value="GME86008.1"/>
    <property type="molecule type" value="Genomic_DNA"/>
</dbReference>
<proteinExistence type="predicted"/>
<dbReference type="GO" id="GO:0061775">
    <property type="term" value="F:cohesin loader activity"/>
    <property type="evidence" value="ECO:0007669"/>
    <property type="project" value="InterPro"/>
</dbReference>
<dbReference type="GO" id="GO:0003682">
    <property type="term" value="F:chromatin binding"/>
    <property type="evidence" value="ECO:0007669"/>
    <property type="project" value="TreeGrafter"/>
</dbReference>
<dbReference type="GO" id="GO:0010468">
    <property type="term" value="P:regulation of gene expression"/>
    <property type="evidence" value="ECO:0007669"/>
    <property type="project" value="InterPro"/>
</dbReference>
<dbReference type="InterPro" id="IPR033031">
    <property type="entry name" value="Scc2/Nipped-B"/>
</dbReference>
<dbReference type="GO" id="GO:0140588">
    <property type="term" value="P:chromatin looping"/>
    <property type="evidence" value="ECO:0007669"/>
    <property type="project" value="InterPro"/>
</dbReference>
<feature type="region of interest" description="Disordered" evidence="1">
    <location>
        <begin position="199"/>
        <end position="249"/>
    </location>
</feature>
<keyword evidence="3" id="KW-1185">Reference proteome</keyword>
<accession>A0A9W6WM59</accession>
<protein>
    <submittedName>
        <fullName evidence="2">Unnamed protein product</fullName>
    </submittedName>
</protein>
<feature type="compositionally biased region" description="Polar residues" evidence="1">
    <location>
        <begin position="201"/>
        <end position="231"/>
    </location>
</feature>
<dbReference type="OrthoDB" id="418242at2759"/>
<dbReference type="GO" id="GO:1990414">
    <property type="term" value="P:replication-born double-strand break repair via sister chromatid exchange"/>
    <property type="evidence" value="ECO:0007669"/>
    <property type="project" value="TreeGrafter"/>
</dbReference>
<evidence type="ECO:0000313" key="2">
    <source>
        <dbReference type="EMBL" id="GME86008.1"/>
    </source>
</evidence>
<dbReference type="Proteomes" id="UP001165063">
    <property type="component" value="Unassembled WGS sequence"/>
</dbReference>
<dbReference type="GO" id="GO:0071169">
    <property type="term" value="P:establishment of protein localization to chromatin"/>
    <property type="evidence" value="ECO:0007669"/>
    <property type="project" value="TreeGrafter"/>
</dbReference>
<dbReference type="PANTHER" id="PTHR21704:SF18">
    <property type="entry name" value="NIPPED-B-LIKE PROTEIN"/>
    <property type="match status" value="1"/>
</dbReference>
<comment type="caution">
    <text evidence="2">The sequence shown here is derived from an EMBL/GenBank/DDBJ whole genome shotgun (WGS) entry which is preliminary data.</text>
</comment>
<dbReference type="GO" id="GO:0090694">
    <property type="term" value="C:Scc2-Scc4 cohesin loading complex"/>
    <property type="evidence" value="ECO:0007669"/>
    <property type="project" value="TreeGrafter"/>
</dbReference>
<dbReference type="AlphaFoldDB" id="A0A9W6WM59"/>
<reference evidence="2" key="1">
    <citation type="submission" date="2023-04" db="EMBL/GenBank/DDBJ databases">
        <title>Ambrosiozyma monospora NBRC 1965.</title>
        <authorList>
            <person name="Ichikawa N."/>
            <person name="Sato H."/>
            <person name="Tonouchi N."/>
        </authorList>
    </citation>
    <scope>NUCLEOTIDE SEQUENCE</scope>
    <source>
        <strain evidence="2">NBRC 1965</strain>
    </source>
</reference>
<gene>
    <name evidence="2" type="ORF">Amon01_001023500</name>
</gene>
<evidence type="ECO:0000256" key="1">
    <source>
        <dbReference type="SAM" id="MobiDB-lite"/>
    </source>
</evidence>
<dbReference type="PANTHER" id="PTHR21704">
    <property type="entry name" value="NIPPED-B-LIKE PROTEIN DELANGIN SCC2-RELATED"/>
    <property type="match status" value="1"/>
</dbReference>
<sequence length="600" mass="68304">MSDQTYQNKQPPGPPNDLSTVLSFQPLEYLIPKQDIIPFSAPFELQLPEVPLSDSSRIPFDPISNGNSVSIMEQVLAQIDTEPMDLKYVRFKRPALKLEPNDTLQQNSQLISHLQQLDQLDQLIFNKTSDVQRSDYVKPNTKVKRIKLLNDLSKDDIDLFMETAINAEQFKIKSEMITTVPSSVGSSDPKVIEQLHKNLPLAQQSSKKGNTEILSSSPSKQKTSKHLNSSPQKRKPFSTPVKNDTTDTPVHIEKGEMEDAALGSIQKLIHSIGLTDDDIESEEVAFWVVYNEVLSANNLAEDTFILNIETLQSFEESLTRLWFSKTKLNFLDIDYMVRMEELIFKTLKVCADIEWSSLEESDNDTMKRQLVHLACNGCKASINMMYLLTSGRSEKKLYMQDYLTSTLDFIQRLGNELIGLVNESSTDLAKEMCNWFHVLFQSFSSLLNLTATLIDSVPLDESQIVSLTYLTINFIFAEFDLKSKSHLIQVHHIEKLRLSSSSVLLSIFKRYTDQQSFIISEVLGNLNKLPHQKSFARQFRTSTGLSVQLVSHLLVQFIQTFNISSYQFDNSYWDLLADPKLSHKKQEMISEMNTKLDGNG</sequence>
<organism evidence="2 3">
    <name type="scientific">Ambrosiozyma monospora</name>
    <name type="common">Yeast</name>
    <name type="synonym">Endomycopsis monosporus</name>
    <dbReference type="NCBI Taxonomy" id="43982"/>
    <lineage>
        <taxon>Eukaryota</taxon>
        <taxon>Fungi</taxon>
        <taxon>Dikarya</taxon>
        <taxon>Ascomycota</taxon>
        <taxon>Saccharomycotina</taxon>
        <taxon>Pichiomycetes</taxon>
        <taxon>Pichiales</taxon>
        <taxon>Pichiaceae</taxon>
        <taxon>Ambrosiozyma</taxon>
    </lineage>
</organism>